<gene>
    <name evidence="7" type="ORF">CIL03_11610</name>
</gene>
<keyword evidence="5" id="KW-0449">Lipoprotein</keyword>
<evidence type="ECO:0000256" key="5">
    <source>
        <dbReference type="ARBA" id="ARBA00023288"/>
    </source>
</evidence>
<dbReference type="Proteomes" id="UP000216498">
    <property type="component" value="Unassembled WGS sequence"/>
</dbReference>
<accession>A0A265N9Z4</accession>
<evidence type="ECO:0000256" key="2">
    <source>
        <dbReference type="ARBA" id="ARBA00022729"/>
    </source>
</evidence>
<feature type="signal peptide" evidence="6">
    <location>
        <begin position="1"/>
        <end position="19"/>
    </location>
</feature>
<protein>
    <submittedName>
        <fullName evidence="7">ABC transporter substrate-binding protein</fullName>
    </submittedName>
</protein>
<dbReference type="Gene3D" id="3.40.190.10">
    <property type="entry name" value="Periplasmic binding protein-like II"/>
    <property type="match status" value="2"/>
</dbReference>
<evidence type="ECO:0000256" key="6">
    <source>
        <dbReference type="SAM" id="SignalP"/>
    </source>
</evidence>
<evidence type="ECO:0000256" key="3">
    <source>
        <dbReference type="ARBA" id="ARBA00023136"/>
    </source>
</evidence>
<keyword evidence="8" id="KW-1185">Reference proteome</keyword>
<reference evidence="7 8" key="1">
    <citation type="submission" date="2017-08" db="EMBL/GenBank/DDBJ databases">
        <title>Virgibacillus indicus sp. nov. and Virgibacillus profoundi sp. nov, two moderately halophilic bacteria isolated from marine sediment by using the Microfluidic Streak Plate.</title>
        <authorList>
            <person name="Xu B."/>
            <person name="Hu B."/>
            <person name="Wang J."/>
            <person name="Zhu Y."/>
            <person name="Huang L."/>
            <person name="Du W."/>
            <person name="Huang Y."/>
        </authorList>
    </citation>
    <scope>NUCLEOTIDE SEQUENCE [LARGE SCALE GENOMIC DNA]</scope>
    <source>
        <strain evidence="7 8">IO3-P2-C2</strain>
    </source>
</reference>
<dbReference type="Pfam" id="PF13416">
    <property type="entry name" value="SBP_bac_8"/>
    <property type="match status" value="1"/>
</dbReference>
<dbReference type="RefSeq" id="WP_094886033.1">
    <property type="nucleotide sequence ID" value="NZ_NPMS01000005.1"/>
</dbReference>
<dbReference type="AlphaFoldDB" id="A0A265N9Z4"/>
<name>A0A265N9Z4_9BACI</name>
<dbReference type="SUPFAM" id="SSF53850">
    <property type="entry name" value="Periplasmic binding protein-like II"/>
    <property type="match status" value="1"/>
</dbReference>
<dbReference type="EMBL" id="NPMS01000005">
    <property type="protein sequence ID" value="OZU88294.1"/>
    <property type="molecule type" value="Genomic_DNA"/>
</dbReference>
<organism evidence="7 8">
    <name type="scientific">Virgibacillus indicus</name>
    <dbReference type="NCBI Taxonomy" id="2024554"/>
    <lineage>
        <taxon>Bacteria</taxon>
        <taxon>Bacillati</taxon>
        <taxon>Bacillota</taxon>
        <taxon>Bacilli</taxon>
        <taxon>Bacillales</taxon>
        <taxon>Bacillaceae</taxon>
        <taxon>Virgibacillus</taxon>
    </lineage>
</organism>
<evidence type="ECO:0000256" key="4">
    <source>
        <dbReference type="ARBA" id="ARBA00023139"/>
    </source>
</evidence>
<dbReference type="OrthoDB" id="9787283at2"/>
<evidence type="ECO:0000313" key="7">
    <source>
        <dbReference type="EMBL" id="OZU88294.1"/>
    </source>
</evidence>
<dbReference type="PANTHER" id="PTHR43649">
    <property type="entry name" value="ARABINOSE-BINDING PROTEIN-RELATED"/>
    <property type="match status" value="1"/>
</dbReference>
<keyword evidence="1" id="KW-1003">Cell membrane</keyword>
<keyword evidence="2 6" id="KW-0732">Signal</keyword>
<dbReference type="PROSITE" id="PS51257">
    <property type="entry name" value="PROKAR_LIPOPROTEIN"/>
    <property type="match status" value="1"/>
</dbReference>
<evidence type="ECO:0000313" key="8">
    <source>
        <dbReference type="Proteomes" id="UP000216498"/>
    </source>
</evidence>
<feature type="chain" id="PRO_5038795184" evidence="6">
    <location>
        <begin position="20"/>
        <end position="541"/>
    </location>
</feature>
<sequence>MKLNKLFLLFVTTIFLVLAACSDDESKENSEEAAKKAEENLTESGLPIVEEPISLHFMAGKAPTTASDYNEVTVWKKYQDMTNIEIEWEMMPKEGLEEKRNLALASGSYPDVFYTGYMPNNDLIKYGEQGVFLKLNDLIEEHMPNLTKILEEYPDIKKGITFPDGNIYALPTIYDPEFPSLLIGSKPWIREDWLEQLGMEIPETTDEFYEYLKAVKETDLNENGEADEIPFGGTSIGGLRQFLAGSFGINHNGRQHLYTDIDPESKEMRFFPISDNYKELLEYMNKLYSEGLIHESIYTIDATQSYALGSEGLYGGAVVTSAETTYGTEAGGNFVGMLPLEGPDGHRKYTDIGSPLAHMGGFVVTNANENVAATLRWMDYFYSDEGTKLFFMGVEGETYEEKEDGTIDYVDEIKNNPDGLTLEQALKDHITWLGGGYPGIVKEDFFKGAESYPSSLEAAEKLEPYIIEEILPKFTYTQDESKRMAALSADIEKYVDEMQDKFITGNISFSEWDKYVKTIKDMGLEEYMEIEKAAYERYLSN</sequence>
<comment type="caution">
    <text evidence="7">The sequence shown here is derived from an EMBL/GenBank/DDBJ whole genome shotgun (WGS) entry which is preliminary data.</text>
</comment>
<keyword evidence="4" id="KW-0564">Palmitate</keyword>
<dbReference type="InterPro" id="IPR050490">
    <property type="entry name" value="Bact_solute-bd_prot1"/>
</dbReference>
<evidence type="ECO:0000256" key="1">
    <source>
        <dbReference type="ARBA" id="ARBA00022475"/>
    </source>
</evidence>
<proteinExistence type="predicted"/>
<keyword evidence="3" id="KW-0472">Membrane</keyword>
<dbReference type="InterPro" id="IPR006059">
    <property type="entry name" value="SBP"/>
</dbReference>
<dbReference type="PANTHER" id="PTHR43649:SF33">
    <property type="entry name" value="POLYGALACTURONAN_RHAMNOGALACTURONAN-BINDING PROTEIN YTCQ"/>
    <property type="match status" value="1"/>
</dbReference>